<dbReference type="InterPro" id="IPR012944">
    <property type="entry name" value="SusD_RagB_dom"/>
</dbReference>
<gene>
    <name evidence="7" type="ORF">EZS27_014173</name>
</gene>
<dbReference type="PROSITE" id="PS51257">
    <property type="entry name" value="PROKAR_LIPOPROTEIN"/>
    <property type="match status" value="1"/>
</dbReference>
<dbReference type="InterPro" id="IPR033985">
    <property type="entry name" value="SusD-like_N"/>
</dbReference>
<dbReference type="Gene3D" id="1.25.40.390">
    <property type="match status" value="1"/>
</dbReference>
<evidence type="ECO:0000256" key="3">
    <source>
        <dbReference type="ARBA" id="ARBA00023136"/>
    </source>
</evidence>
<evidence type="ECO:0000256" key="1">
    <source>
        <dbReference type="ARBA" id="ARBA00004442"/>
    </source>
</evidence>
<keyword evidence="4" id="KW-0998">Cell outer membrane</keyword>
<evidence type="ECO:0000259" key="6">
    <source>
        <dbReference type="Pfam" id="PF14322"/>
    </source>
</evidence>
<dbReference type="AlphaFoldDB" id="A0A5J4RXF5"/>
<sequence>MKKNIITILLAGTMLLFTACDQDFMETKSTQDVDQSQMFETTEGAMMAVNGLHKLMHHPSLTTSYAQGGYETFMIWMDMLGEDLVYTISNAQFQSSAQWTLHRNTASSHLVYHYRLFYFFVANANMIISNVDDAQGSQSEKDYIKGQAYAYRAFAYYNLVQCWAERYRAEGNNTQPGVILRATNSTENLPRETVESVYEQINDDLDESIRLLAPLTIERENKSHINVHVARGLKARVLLTQGKWGVAADMAKLVIDQSGAKLQDDTYTTFINRMSDQTNTEWLWGKKSQEDQAGTLRDFHSFMSNMNVSYNRNTPRAIYNLLYNRISDTDARKNLWFPRAQDPTSSPYPIYPTSGRIRNYMANKFLLTDENAKCGDVPYMRLPEMILIMAEGYARVGEYQKAAQALYPLAYHRDPAYQLSVKTGDDLIDEIIFQRRIELWGEGFRWLDLKRLNMPLDRGPVTREELGYSNDPWNSNTKMPVNVDPEASNYNMYDAHPMGEENRYRGAGSKEWQWLFPNAEINVNTLCEQNPL</sequence>
<dbReference type="Pfam" id="PF07980">
    <property type="entry name" value="SusD_RagB"/>
    <property type="match status" value="1"/>
</dbReference>
<evidence type="ECO:0000259" key="5">
    <source>
        <dbReference type="Pfam" id="PF07980"/>
    </source>
</evidence>
<organism evidence="7">
    <name type="scientific">termite gut metagenome</name>
    <dbReference type="NCBI Taxonomy" id="433724"/>
    <lineage>
        <taxon>unclassified sequences</taxon>
        <taxon>metagenomes</taxon>
        <taxon>organismal metagenomes</taxon>
    </lineage>
</organism>
<comment type="subcellular location">
    <subcellularLocation>
        <location evidence="1">Cell outer membrane</location>
    </subcellularLocation>
</comment>
<dbReference type="SUPFAM" id="SSF48452">
    <property type="entry name" value="TPR-like"/>
    <property type="match status" value="1"/>
</dbReference>
<reference evidence="7" key="1">
    <citation type="submission" date="2019-03" db="EMBL/GenBank/DDBJ databases">
        <title>Single cell metagenomics reveals metabolic interactions within the superorganism composed of flagellate Streblomastix strix and complex community of Bacteroidetes bacteria on its surface.</title>
        <authorList>
            <person name="Treitli S.C."/>
            <person name="Kolisko M."/>
            <person name="Husnik F."/>
            <person name="Keeling P."/>
            <person name="Hampl V."/>
        </authorList>
    </citation>
    <scope>NUCLEOTIDE SEQUENCE</scope>
    <source>
        <strain evidence="7">STM</strain>
    </source>
</reference>
<evidence type="ECO:0000256" key="4">
    <source>
        <dbReference type="ARBA" id="ARBA00023237"/>
    </source>
</evidence>
<keyword evidence="2" id="KW-0732">Signal</keyword>
<evidence type="ECO:0008006" key="8">
    <source>
        <dbReference type="Google" id="ProtNLM"/>
    </source>
</evidence>
<name>A0A5J4RXF5_9ZZZZ</name>
<dbReference type="InterPro" id="IPR011990">
    <property type="entry name" value="TPR-like_helical_dom_sf"/>
</dbReference>
<dbReference type="EMBL" id="SNRY01000672">
    <property type="protein sequence ID" value="KAA6337770.1"/>
    <property type="molecule type" value="Genomic_DNA"/>
</dbReference>
<feature type="domain" description="RagB/SusD" evidence="5">
    <location>
        <begin position="351"/>
        <end position="531"/>
    </location>
</feature>
<keyword evidence="3" id="KW-0472">Membrane</keyword>
<evidence type="ECO:0000313" key="7">
    <source>
        <dbReference type="EMBL" id="KAA6337770.1"/>
    </source>
</evidence>
<proteinExistence type="predicted"/>
<feature type="domain" description="SusD-like N-terminal" evidence="6">
    <location>
        <begin position="90"/>
        <end position="239"/>
    </location>
</feature>
<evidence type="ECO:0000256" key="2">
    <source>
        <dbReference type="ARBA" id="ARBA00022729"/>
    </source>
</evidence>
<dbReference type="Pfam" id="PF14322">
    <property type="entry name" value="SusD-like_3"/>
    <property type="match status" value="1"/>
</dbReference>
<dbReference type="GO" id="GO:0009279">
    <property type="term" value="C:cell outer membrane"/>
    <property type="evidence" value="ECO:0007669"/>
    <property type="project" value="UniProtKB-SubCell"/>
</dbReference>
<accession>A0A5J4RXF5</accession>
<comment type="caution">
    <text evidence="7">The sequence shown here is derived from an EMBL/GenBank/DDBJ whole genome shotgun (WGS) entry which is preliminary data.</text>
</comment>
<protein>
    <recommendedName>
        <fullName evidence="8">RagB/SusD family nutrient uptake outer membrane protein</fullName>
    </recommendedName>
</protein>